<dbReference type="InterPro" id="IPR035965">
    <property type="entry name" value="PAS-like_dom_sf"/>
</dbReference>
<dbReference type="Pfam" id="PF02518">
    <property type="entry name" value="HATPase_c"/>
    <property type="match status" value="1"/>
</dbReference>
<dbReference type="Pfam" id="PF00512">
    <property type="entry name" value="HisKA"/>
    <property type="match status" value="1"/>
</dbReference>
<feature type="domain" description="Histidine kinase" evidence="9">
    <location>
        <begin position="482"/>
        <end position="694"/>
    </location>
</feature>
<dbReference type="InterPro" id="IPR050351">
    <property type="entry name" value="BphY/WalK/GraS-like"/>
</dbReference>
<keyword evidence="8" id="KW-0175">Coiled coil</keyword>
<feature type="domain" description="PAS" evidence="10">
    <location>
        <begin position="351"/>
        <end position="422"/>
    </location>
</feature>
<keyword evidence="3" id="KW-0597">Phosphoprotein</keyword>
<protein>
    <recommendedName>
        <fullName evidence="2">histidine kinase</fullName>
        <ecNumber evidence="2">2.7.13.3</ecNumber>
    </recommendedName>
</protein>
<proteinExistence type="predicted"/>
<dbReference type="CDD" id="cd00082">
    <property type="entry name" value="HisKA"/>
    <property type="match status" value="1"/>
</dbReference>
<dbReference type="PANTHER" id="PTHR45453:SF1">
    <property type="entry name" value="PHOSPHATE REGULON SENSOR PROTEIN PHOR"/>
    <property type="match status" value="1"/>
</dbReference>
<reference evidence="12 13" key="1">
    <citation type="submission" date="2023-02" db="EMBL/GenBank/DDBJ databases">
        <title>Genome sequence of Mucilaginibacter jinjuensis strain KACC 16571.</title>
        <authorList>
            <person name="Kim S."/>
            <person name="Heo J."/>
            <person name="Kwon S.-W."/>
        </authorList>
    </citation>
    <scope>NUCLEOTIDE SEQUENCE [LARGE SCALE GENOMIC DNA]</scope>
    <source>
        <strain evidence="12 13">KACC 16571</strain>
    </source>
</reference>
<evidence type="ECO:0000259" key="10">
    <source>
        <dbReference type="PROSITE" id="PS50112"/>
    </source>
</evidence>
<organism evidence="12 13">
    <name type="scientific">Mucilaginibacter jinjuensis</name>
    <dbReference type="NCBI Taxonomy" id="1176721"/>
    <lineage>
        <taxon>Bacteria</taxon>
        <taxon>Pseudomonadati</taxon>
        <taxon>Bacteroidota</taxon>
        <taxon>Sphingobacteriia</taxon>
        <taxon>Sphingobacteriales</taxon>
        <taxon>Sphingobacteriaceae</taxon>
        <taxon>Mucilaginibacter</taxon>
    </lineage>
</organism>
<dbReference type="SUPFAM" id="SSF55874">
    <property type="entry name" value="ATPase domain of HSP90 chaperone/DNA topoisomerase II/histidine kinase"/>
    <property type="match status" value="1"/>
</dbReference>
<evidence type="ECO:0000259" key="11">
    <source>
        <dbReference type="PROSITE" id="PS50113"/>
    </source>
</evidence>
<feature type="coiled-coil region" evidence="8">
    <location>
        <begin position="139"/>
        <end position="229"/>
    </location>
</feature>
<dbReference type="Gene3D" id="3.30.450.20">
    <property type="entry name" value="PAS domain"/>
    <property type="match status" value="3"/>
</dbReference>
<feature type="domain" description="PAC" evidence="11">
    <location>
        <begin position="296"/>
        <end position="350"/>
    </location>
</feature>
<keyword evidence="4" id="KW-0808">Transferase</keyword>
<dbReference type="InterPro" id="IPR005467">
    <property type="entry name" value="His_kinase_dom"/>
</dbReference>
<dbReference type="InterPro" id="IPR003594">
    <property type="entry name" value="HATPase_dom"/>
</dbReference>
<dbReference type="InterPro" id="IPR004358">
    <property type="entry name" value="Sig_transdc_His_kin-like_C"/>
</dbReference>
<evidence type="ECO:0000259" key="9">
    <source>
        <dbReference type="PROSITE" id="PS50109"/>
    </source>
</evidence>
<dbReference type="SMART" id="SM00086">
    <property type="entry name" value="PAC"/>
    <property type="match status" value="3"/>
</dbReference>
<comment type="catalytic activity">
    <reaction evidence="1">
        <text>ATP + protein L-histidine = ADP + protein N-phospho-L-histidine.</text>
        <dbReference type="EC" id="2.7.13.3"/>
    </reaction>
</comment>
<sequence length="694" mass="78781">MSPSDYLLSNEQLIEVLSLTNTATAIHVTEDAIIQLANDAMLQIWNKDSSVIGKTLEDALPELKGQPFIEMFKRVWNEGITISGTDTPADLIVNGKLQTLYFDFEYRAIKNAEGNTICILHTATDITDRFLGKQAIERAIEKEEALQREQALNEELAAANEELGAANEELNAINDELQETQNTLNNLNNELEERIFDRTLKLFTSQENLEKLNKELHDSETKLDQILSQLPAPVVVLEGPNQVITTTNDSLLSFWDKTREQVMGKPMLEVFPELTNQRFPALWKHVFETGEVITNRETQVIFNRPNGGKRLFYVDYYYQPLKDTEGNTTAVLATVIDVTDKVLSRQRVEEAENKLRMAIESSELGTWYYDVEKREYVFSDRLKQIFGFYPEDEVTNELATQQITDEYRDEVVRLVNEAITNNTNYQVEYAITGFHDKQLRWIRATGKLYPAHGVHPANFSGIVMDITDLKVEEQRKDDFISIASHELKTPTTALKASLQLLDRMKEKPSPIFPKLIEQANRSMDKITGLIDELLNSTRTTEGQLHLNKATFTIADMLNSCCNHVRMAGKHKLILQGDEHLQVFADEHRIDQVVVNLVNNAVKYAPDSIEIYFIVEKLGDMAKISVKDTGPGISADKIPHLFTRYYRADYAGSQYSGLGLGLYISSEIIKRHGGQIGVDTELGKGSTFWFTLPLK</sequence>
<dbReference type="Gene3D" id="1.10.287.130">
    <property type="match status" value="1"/>
</dbReference>
<dbReference type="RefSeq" id="WP_273628184.1">
    <property type="nucleotide sequence ID" value="NZ_CP117167.1"/>
</dbReference>
<dbReference type="InterPro" id="IPR000014">
    <property type="entry name" value="PAS"/>
</dbReference>
<dbReference type="PROSITE" id="PS50113">
    <property type="entry name" value="PAC"/>
    <property type="match status" value="1"/>
</dbReference>
<dbReference type="SUPFAM" id="SSF47384">
    <property type="entry name" value="Homodimeric domain of signal transducing histidine kinase"/>
    <property type="match status" value="1"/>
</dbReference>
<dbReference type="PROSITE" id="PS50109">
    <property type="entry name" value="HIS_KIN"/>
    <property type="match status" value="1"/>
</dbReference>
<keyword evidence="5" id="KW-0418">Kinase</keyword>
<dbReference type="PRINTS" id="PR00344">
    <property type="entry name" value="BCTRLSENSOR"/>
</dbReference>
<dbReference type="NCBIfam" id="TIGR00229">
    <property type="entry name" value="sensory_box"/>
    <property type="match status" value="2"/>
</dbReference>
<dbReference type="Pfam" id="PF08448">
    <property type="entry name" value="PAS_4"/>
    <property type="match status" value="2"/>
</dbReference>
<dbReference type="InterPro" id="IPR036890">
    <property type="entry name" value="HATPase_C_sf"/>
</dbReference>
<keyword evidence="7" id="KW-0472">Membrane</keyword>
<evidence type="ECO:0000256" key="8">
    <source>
        <dbReference type="SAM" id="Coils"/>
    </source>
</evidence>
<evidence type="ECO:0000313" key="13">
    <source>
        <dbReference type="Proteomes" id="UP001216139"/>
    </source>
</evidence>
<dbReference type="SMART" id="SM00387">
    <property type="entry name" value="HATPase_c"/>
    <property type="match status" value="1"/>
</dbReference>
<evidence type="ECO:0000256" key="4">
    <source>
        <dbReference type="ARBA" id="ARBA00022679"/>
    </source>
</evidence>
<keyword evidence="6" id="KW-0902">Two-component regulatory system</keyword>
<evidence type="ECO:0000256" key="1">
    <source>
        <dbReference type="ARBA" id="ARBA00000085"/>
    </source>
</evidence>
<dbReference type="SUPFAM" id="SSF55785">
    <property type="entry name" value="PYP-like sensor domain (PAS domain)"/>
    <property type="match status" value="3"/>
</dbReference>
<name>A0ABY7T0W3_9SPHI</name>
<dbReference type="SMART" id="SM00388">
    <property type="entry name" value="HisKA"/>
    <property type="match status" value="1"/>
</dbReference>
<evidence type="ECO:0000256" key="6">
    <source>
        <dbReference type="ARBA" id="ARBA00023012"/>
    </source>
</evidence>
<evidence type="ECO:0000313" key="12">
    <source>
        <dbReference type="EMBL" id="WCT10080.1"/>
    </source>
</evidence>
<evidence type="ECO:0000256" key="2">
    <source>
        <dbReference type="ARBA" id="ARBA00012438"/>
    </source>
</evidence>
<dbReference type="InterPro" id="IPR003661">
    <property type="entry name" value="HisK_dim/P_dom"/>
</dbReference>
<keyword evidence="13" id="KW-1185">Reference proteome</keyword>
<dbReference type="InterPro" id="IPR036097">
    <property type="entry name" value="HisK_dim/P_sf"/>
</dbReference>
<dbReference type="Proteomes" id="UP001216139">
    <property type="component" value="Chromosome"/>
</dbReference>
<evidence type="ECO:0000256" key="3">
    <source>
        <dbReference type="ARBA" id="ARBA00022553"/>
    </source>
</evidence>
<dbReference type="Gene3D" id="3.30.565.10">
    <property type="entry name" value="Histidine kinase-like ATPase, C-terminal domain"/>
    <property type="match status" value="1"/>
</dbReference>
<evidence type="ECO:0000256" key="5">
    <source>
        <dbReference type="ARBA" id="ARBA00022777"/>
    </source>
</evidence>
<dbReference type="EC" id="2.7.13.3" evidence="2"/>
<dbReference type="PROSITE" id="PS50112">
    <property type="entry name" value="PAS"/>
    <property type="match status" value="1"/>
</dbReference>
<dbReference type="EMBL" id="CP117167">
    <property type="protein sequence ID" value="WCT10080.1"/>
    <property type="molecule type" value="Genomic_DNA"/>
</dbReference>
<dbReference type="CDD" id="cd00130">
    <property type="entry name" value="PAS"/>
    <property type="match status" value="2"/>
</dbReference>
<dbReference type="InterPro" id="IPR000700">
    <property type="entry name" value="PAS-assoc_C"/>
</dbReference>
<gene>
    <name evidence="12" type="ORF">PQO05_15205</name>
</gene>
<accession>A0ABY7T0W3</accession>
<evidence type="ECO:0000256" key="7">
    <source>
        <dbReference type="ARBA" id="ARBA00023136"/>
    </source>
</evidence>
<dbReference type="InterPro" id="IPR013656">
    <property type="entry name" value="PAS_4"/>
</dbReference>
<dbReference type="InterPro" id="IPR001610">
    <property type="entry name" value="PAC"/>
</dbReference>
<dbReference type="PANTHER" id="PTHR45453">
    <property type="entry name" value="PHOSPHATE REGULON SENSOR PROTEIN PHOR"/>
    <property type="match status" value="1"/>
</dbReference>
<dbReference type="SMART" id="SM00091">
    <property type="entry name" value="PAS"/>
    <property type="match status" value="3"/>
</dbReference>